<sequence>NLYTNQTTMSSSVQPEVVLPTREAQTARASTLSAEGKKALAVGEWEVAVEKYADALELMRALHGELSTELAPLLLPYGKALFEVACKQTGVLGKADEEAGEPEEKGETSTSTEFTLTLPDSHFSTAPVGKAAQFSFEGDDDDDEEQADDAEGEGQAEGEGDDDDFTVAWEVLDLARTLFEKQGTAAAAKDLGETYAVLGDVSLETENFPQAVEDYTSALKTFHQCLPLTSREVASSHYKLAIVLESLSDRKQEAIENVEKAIESVQARKAAIERGQDPDHLEDSHDVGGHNLRAHSKGKGRAVANENYKSSDLTMEERKKQVEDCEEQLRDLQAKLEDLKTAPESQGIVEDTIAHLLGNTADASGTAGQAINDAAGKVNDLTSMVKKKARKTADKVVPSADEQVVGQASSLQDQVVDQAAVIRDQVAGQASAITDHVVDQASTLKDQALDQASSLKDQAIDQASTTAESLREKLVDGAQIAADTLKDKAEGVLAQAQHTVDDLMKKGTTQAAHAIDAIKAAANGIVQEIMDEGKEITQESVEAVQGVIEDVRDGREKVAHVAEDLAHAAQETAHAGLDAAKHAGEAVVQEIMEEGQEVTREVVEDVVGAAEDVLGGMEAIGREGKRKVEELKPEEVEEVSKKQRTE</sequence>
<accession>A0ACC2V5K1</accession>
<keyword evidence="2" id="KW-1185">Reference proteome</keyword>
<name>A0ACC2V5K1_9TREE</name>
<gene>
    <name evidence="1" type="ORF">QFC20_006887</name>
</gene>
<proteinExistence type="predicted"/>
<evidence type="ECO:0000313" key="1">
    <source>
        <dbReference type="EMBL" id="KAJ9094385.1"/>
    </source>
</evidence>
<reference evidence="1" key="1">
    <citation type="submission" date="2023-04" db="EMBL/GenBank/DDBJ databases">
        <title>Draft Genome sequencing of Naganishia species isolated from polar environments using Oxford Nanopore Technology.</title>
        <authorList>
            <person name="Leo P."/>
            <person name="Venkateswaran K."/>
        </authorList>
    </citation>
    <scope>NUCLEOTIDE SEQUENCE</scope>
    <source>
        <strain evidence="1">MNA-CCFEE 5262</strain>
    </source>
</reference>
<evidence type="ECO:0000313" key="2">
    <source>
        <dbReference type="Proteomes" id="UP001230649"/>
    </source>
</evidence>
<dbReference type="EMBL" id="JASBWS010000138">
    <property type="protein sequence ID" value="KAJ9094385.1"/>
    <property type="molecule type" value="Genomic_DNA"/>
</dbReference>
<comment type="caution">
    <text evidence="1">The sequence shown here is derived from an EMBL/GenBank/DDBJ whole genome shotgun (WGS) entry which is preliminary data.</text>
</comment>
<feature type="non-terminal residue" evidence="1">
    <location>
        <position position="1"/>
    </location>
</feature>
<protein>
    <submittedName>
        <fullName evidence="1">Uncharacterized protein</fullName>
    </submittedName>
</protein>
<organism evidence="1 2">
    <name type="scientific">Naganishia adeliensis</name>
    <dbReference type="NCBI Taxonomy" id="92952"/>
    <lineage>
        <taxon>Eukaryota</taxon>
        <taxon>Fungi</taxon>
        <taxon>Dikarya</taxon>
        <taxon>Basidiomycota</taxon>
        <taxon>Agaricomycotina</taxon>
        <taxon>Tremellomycetes</taxon>
        <taxon>Filobasidiales</taxon>
        <taxon>Filobasidiaceae</taxon>
        <taxon>Naganishia</taxon>
    </lineage>
</organism>
<dbReference type="Proteomes" id="UP001230649">
    <property type="component" value="Unassembled WGS sequence"/>
</dbReference>